<evidence type="ECO:0000313" key="4">
    <source>
        <dbReference type="EMBL" id="SSC66701.1"/>
    </source>
</evidence>
<keyword evidence="2" id="KW-0378">Hydrolase</keyword>
<evidence type="ECO:0000256" key="2">
    <source>
        <dbReference type="ARBA" id="ARBA00022801"/>
    </source>
</evidence>
<dbReference type="InterPro" id="IPR029058">
    <property type="entry name" value="AB_hydrolase_fold"/>
</dbReference>
<accession>A0A376AFT4</accession>
<dbReference type="GO" id="GO:0016787">
    <property type="term" value="F:hydrolase activity"/>
    <property type="evidence" value="ECO:0007669"/>
    <property type="project" value="UniProtKB-KW"/>
</dbReference>
<keyword evidence="5" id="KW-1185">Reference proteome</keyword>
<evidence type="ECO:0000256" key="1">
    <source>
        <dbReference type="ARBA" id="ARBA00006499"/>
    </source>
</evidence>
<comment type="similarity">
    <text evidence="1">Belongs to the AB hydrolase superfamily. AB hydrolase 2 family.</text>
</comment>
<dbReference type="InterPro" id="IPR003140">
    <property type="entry name" value="PLipase/COase/thioEstase"/>
</dbReference>
<dbReference type="SUPFAM" id="SSF53474">
    <property type="entry name" value="alpha/beta-Hydrolases"/>
    <property type="match status" value="1"/>
</dbReference>
<dbReference type="PANTHER" id="PTHR10655:SF17">
    <property type="entry name" value="LYSOPHOSPHOLIPASE-LIKE PROTEIN 1"/>
    <property type="match status" value="1"/>
</dbReference>
<feature type="domain" description="Phospholipase/carboxylesterase/thioesterase" evidence="3">
    <location>
        <begin position="4"/>
        <end position="201"/>
    </location>
</feature>
<sequence length="202" mass="21278">MPDASHLVIFLHGVGSRGADLLPLAGPLRDALPGTVFVAPDAPFPFPYGMGHQWFSIAGVTEDNRAGRIEAARADFDRVIGETIETFGFAERLDRVAFVGFSQGTIMALDALVSGRWPVGAIVGFSGRLGSPYPLSPDKATPVLLVHGAADSVIPAAETVKAATTLQKLDVDVESRILPGLDHTISAEGVELAGKFLARHIV</sequence>
<dbReference type="AlphaFoldDB" id="A0A376AFT4"/>
<proteinExistence type="inferred from homology"/>
<gene>
    <name evidence="4" type="ORF">RHIZ70_2409</name>
</gene>
<evidence type="ECO:0000313" key="5">
    <source>
        <dbReference type="Proteomes" id="UP000254764"/>
    </source>
</evidence>
<dbReference type="InterPro" id="IPR050565">
    <property type="entry name" value="LYPA1-2/EST-like"/>
</dbReference>
<organism evidence="4 5">
    <name type="scientific">Ciceribacter selenitireducens ATCC BAA-1503</name>
    <dbReference type="NCBI Taxonomy" id="1336235"/>
    <lineage>
        <taxon>Bacteria</taxon>
        <taxon>Pseudomonadati</taxon>
        <taxon>Pseudomonadota</taxon>
        <taxon>Alphaproteobacteria</taxon>
        <taxon>Hyphomicrobiales</taxon>
        <taxon>Rhizobiaceae</taxon>
        <taxon>Ciceribacter</taxon>
    </lineage>
</organism>
<protein>
    <recommendedName>
        <fullName evidence="3">Phospholipase/carboxylesterase/thioesterase domain-containing protein</fullName>
    </recommendedName>
</protein>
<dbReference type="STRING" id="1336235.GCA_000518785_00261"/>
<name>A0A376AFT4_9HYPH</name>
<dbReference type="Proteomes" id="UP000254764">
    <property type="component" value="Unassembled WGS sequence"/>
</dbReference>
<dbReference type="RefSeq" id="WP_115669454.1">
    <property type="nucleotide sequence ID" value="NZ_UEYP01000002.1"/>
</dbReference>
<dbReference type="EMBL" id="UEYP01000002">
    <property type="protein sequence ID" value="SSC66701.1"/>
    <property type="molecule type" value="Genomic_DNA"/>
</dbReference>
<dbReference type="PANTHER" id="PTHR10655">
    <property type="entry name" value="LYSOPHOSPHOLIPASE-RELATED"/>
    <property type="match status" value="1"/>
</dbReference>
<dbReference type="Gene3D" id="3.40.50.1820">
    <property type="entry name" value="alpha/beta hydrolase"/>
    <property type="match status" value="1"/>
</dbReference>
<dbReference type="OrthoDB" id="9801763at2"/>
<evidence type="ECO:0000259" key="3">
    <source>
        <dbReference type="Pfam" id="PF02230"/>
    </source>
</evidence>
<dbReference type="Pfam" id="PF02230">
    <property type="entry name" value="Abhydrolase_2"/>
    <property type="match status" value="1"/>
</dbReference>
<reference evidence="5" key="1">
    <citation type="submission" date="2018-07" db="EMBL/GenBank/DDBJ databases">
        <authorList>
            <person name="Peiro R."/>
            <person name="Begona"/>
            <person name="Cbmso G."/>
            <person name="Lopez M."/>
            <person name="Gonzalez S."/>
        </authorList>
    </citation>
    <scope>NUCLEOTIDE SEQUENCE [LARGE SCALE GENOMIC DNA]</scope>
</reference>